<name>A0A1H6FAW2_9GAMM</name>
<feature type="transmembrane region" description="Helical" evidence="1">
    <location>
        <begin position="80"/>
        <end position="101"/>
    </location>
</feature>
<dbReference type="EMBL" id="FMSV02000498">
    <property type="protein sequence ID" value="SEH06511.1"/>
    <property type="molecule type" value="Genomic_DNA"/>
</dbReference>
<keyword evidence="3" id="KW-1185">Reference proteome</keyword>
<keyword evidence="1" id="KW-1133">Transmembrane helix</keyword>
<dbReference type="OrthoDB" id="9797929at2"/>
<feature type="transmembrane region" description="Helical" evidence="1">
    <location>
        <begin position="9"/>
        <end position="30"/>
    </location>
</feature>
<feature type="transmembrane region" description="Helical" evidence="1">
    <location>
        <begin position="157"/>
        <end position="175"/>
    </location>
</feature>
<sequence length="237" mass="27557">MKTGILKYLFWLTLFAVAMAFLEGAVVVYLRELYYPEGFQFPLRAIEKNIVIVEILREAATMIMLLSVAILAGKKGIESFAWFIYSFAIWDIFYYVFLYFLVDWPQSLLEWDILFLIPVTWVGPVIAPVINSIMMIGLAMTLLYFSNKSRSTIVGWLAWLLLIVGSIVVIASYILDYVNYMQEWFSLSEIFFPKNSTLLLEKASQYIPQKFNWFIYGLGVFMHLMAIISIYQKNSKN</sequence>
<feature type="transmembrane region" description="Helical" evidence="1">
    <location>
        <begin position="50"/>
        <end position="73"/>
    </location>
</feature>
<proteinExistence type="predicted"/>
<keyword evidence="1" id="KW-0472">Membrane</keyword>
<dbReference type="Proteomes" id="UP000236724">
    <property type="component" value="Unassembled WGS sequence"/>
</dbReference>
<feature type="transmembrane region" description="Helical" evidence="1">
    <location>
        <begin position="121"/>
        <end position="145"/>
    </location>
</feature>
<evidence type="ECO:0000256" key="1">
    <source>
        <dbReference type="SAM" id="Phobius"/>
    </source>
</evidence>
<protein>
    <submittedName>
        <fullName evidence="2">Uncharacterized protein</fullName>
    </submittedName>
</protein>
<evidence type="ECO:0000313" key="2">
    <source>
        <dbReference type="EMBL" id="SEH06511.1"/>
    </source>
</evidence>
<dbReference type="AlphaFoldDB" id="A0A1H6FAW2"/>
<gene>
    <name evidence="2" type="ORF">MBHS_02373</name>
</gene>
<organism evidence="2 3">
    <name type="scientific">Candidatus Venteria ishoeyi</name>
    <dbReference type="NCBI Taxonomy" id="1899563"/>
    <lineage>
        <taxon>Bacteria</taxon>
        <taxon>Pseudomonadati</taxon>
        <taxon>Pseudomonadota</taxon>
        <taxon>Gammaproteobacteria</taxon>
        <taxon>Thiotrichales</taxon>
        <taxon>Thiotrichaceae</taxon>
        <taxon>Venteria</taxon>
    </lineage>
</organism>
<dbReference type="RefSeq" id="WP_103920279.1">
    <property type="nucleotide sequence ID" value="NZ_FMSV02000498.1"/>
</dbReference>
<evidence type="ECO:0000313" key="3">
    <source>
        <dbReference type="Proteomes" id="UP000236724"/>
    </source>
</evidence>
<accession>A0A1H6FAW2</accession>
<feature type="transmembrane region" description="Helical" evidence="1">
    <location>
        <begin position="213"/>
        <end position="231"/>
    </location>
</feature>
<reference evidence="2 3" key="1">
    <citation type="submission" date="2016-10" db="EMBL/GenBank/DDBJ databases">
        <authorList>
            <person name="de Groot N.N."/>
        </authorList>
    </citation>
    <scope>NUCLEOTIDE SEQUENCE [LARGE SCALE GENOMIC DNA]</scope>
    <source>
        <strain evidence="2">MBHS1</strain>
    </source>
</reference>
<keyword evidence="1" id="KW-0812">Transmembrane</keyword>